<accession>A0A5N4BVW0</accession>
<comment type="caution">
    <text evidence="1">The sequence shown here is derived from an EMBL/GenBank/DDBJ whole genome shotgun (WGS) entry which is preliminary data.</text>
</comment>
<dbReference type="RefSeq" id="WP_152288786.1">
    <property type="nucleotide sequence ID" value="NZ_VTPV01000001.1"/>
</dbReference>
<dbReference type="Proteomes" id="UP000326384">
    <property type="component" value="Unassembled WGS sequence"/>
</dbReference>
<protein>
    <recommendedName>
        <fullName evidence="3">YD repeat-containing protein</fullName>
    </recommendedName>
</protein>
<reference evidence="1 2" key="1">
    <citation type="journal article" date="2019" name="Stand. Genomic Sci.">
        <title>Draft Whole-Genome Sequence of a Novel Chryseobacterium viscerum Strain Isolated from Fresh Water at Dripping Springs, New Mexico.</title>
        <authorList>
            <person name="Kyndt J.A."/>
            <person name="Moore T.C."/>
        </authorList>
    </citation>
    <scope>NUCLEOTIDE SEQUENCE [LARGE SCALE GENOMIC DNA]</scope>
    <source>
        <strain evidence="1 2">DPS</strain>
    </source>
</reference>
<evidence type="ECO:0008006" key="3">
    <source>
        <dbReference type="Google" id="ProtNLM"/>
    </source>
</evidence>
<organism evidence="1 2">
    <name type="scientific">Chryseobacterium viscerum</name>
    <dbReference type="NCBI Taxonomy" id="1037377"/>
    <lineage>
        <taxon>Bacteria</taxon>
        <taxon>Pseudomonadati</taxon>
        <taxon>Bacteroidota</taxon>
        <taxon>Flavobacteriia</taxon>
        <taxon>Flavobacteriales</taxon>
        <taxon>Weeksellaceae</taxon>
        <taxon>Chryseobacterium group</taxon>
        <taxon>Chryseobacterium</taxon>
    </lineage>
</organism>
<dbReference type="EMBL" id="VTPV01000001">
    <property type="protein sequence ID" value="KAB1232552.1"/>
    <property type="molecule type" value="Genomic_DNA"/>
</dbReference>
<proteinExistence type="predicted"/>
<name>A0A5N4BVW0_9FLAO</name>
<keyword evidence="2" id="KW-1185">Reference proteome</keyword>
<gene>
    <name evidence="1" type="ORF">F8D52_01960</name>
</gene>
<evidence type="ECO:0000313" key="1">
    <source>
        <dbReference type="EMBL" id="KAB1232552.1"/>
    </source>
</evidence>
<sequence>MKKIITRLSFLFPVCGALFFAKGQGKNYIEELNRSLPQSPGVSSLMKFEEVPVSLYTGIPDVNIPIENFSTNSSKLNFNISLNYHPLSAKVDDVASEYGLGWSLFAGGMISRTIRDLPDESDQVTGKYGIYFNALEPFINNYNIVKNYLQNGSGSGFNDQKVFRQVFESVLFNRFDNSYDLYQYNFMGYTGRFFIKRDETTGLLKLVKLDKNNFKIDFTFDSKNAPIKFEITDDKGLKYVFNVVEQSSRSYLVNSSNTSNVNTNDTLEYQDLNTGFYLSEVYEDNKLLVKFNYTSGIEQSVSTFIAKRRGPQYPYDVTLQYSDCYNDIVNTFPADYETSTSLNHTYSRFLDNIEVKDRARVYFEYTGNRTDSNLTMPNNNKKLSKIAIKEFFGNTLTKQYNFDYAYDSKMMLKKVSILDKNVQEDHSYTFTYGGNSKQLQYTPEDIRGDLWGHYRCVQQTPILDLLAPKTMFEPSPGCIEKDVLTKMKLPTGGEIRYNYELNRFNYKPSSITQSQDPTANPIEPITDFSSNLGNWNTISSYVTINNFGQNPAYFFTLTEPQEILFNSEAGNYMSEPWALNFYKLNETTGQMENAMVQALGPLVDADPNYNPWQKRSFPAGKYYVTLSTVSGNMPNNPIPTNFTARFAGYYRKANNSLNYLYGGGIRIRDIQFYNEKGVQKQKLYEYNDITDPSKSSGALVFPIPVFQYEEAYNNMFMCIDPNTGGYQNLDLHMTYNTTSTKNVLSSEKTRGADVGYKYITVKDIDYTAASDLSVFKGKTVNEFTSPIDSPNPLFSYFAMSPPGAYTQNNDYRRGNLLNKKVYDSNNTLLLQEENTYDDHSTTEITGINFLIRNNFIFNRFNGNDIDSYEIYKLRMNKCTTLPSHICFYTAPMGFGVNPMSFVQYYFSKEIVGKTNLIQSKKTQYFPNSKKLTTVEDYTYNLADYIEKSKTTSSDNTVDETSYKYPPEKGNLFLVNKNIVSIPLETETKKDGLTVSKAETLYPISQADADTRTSGLALPYKINSTDLQNVISTEVTYDQYDSKGNLLQYTTREGIPVSIVWGYNQTAPIAKVEGVTYARLLGMSPGILEIINASNTDALASSGNDETAFLTVLNSFRSNPALSGYLVTTYTHDPLIGVRSIMPPSGIRENYIYDSAGRLEKVINMDGKVLKEMKYNYKN</sequence>
<evidence type="ECO:0000313" key="2">
    <source>
        <dbReference type="Proteomes" id="UP000326384"/>
    </source>
</evidence>